<accession>A0AAV8VBS0</accession>
<reference evidence="3 4" key="1">
    <citation type="journal article" date="2023" name="Insect Mol. Biol.">
        <title>Genome sequencing provides insights into the evolution of gene families encoding plant cell wall-degrading enzymes in longhorned beetles.</title>
        <authorList>
            <person name="Shin N.R."/>
            <person name="Okamura Y."/>
            <person name="Kirsch R."/>
            <person name="Pauchet Y."/>
        </authorList>
    </citation>
    <scope>NUCLEOTIDE SEQUENCE [LARGE SCALE GENOMIC DNA]</scope>
    <source>
        <strain evidence="3">EAD_L_NR</strain>
    </source>
</reference>
<keyword evidence="4" id="KW-1185">Reference proteome</keyword>
<dbReference type="AlphaFoldDB" id="A0AAV8VBS0"/>
<dbReference type="GO" id="GO:0005975">
    <property type="term" value="P:carbohydrate metabolic process"/>
    <property type="evidence" value="ECO:0007669"/>
    <property type="project" value="InterPro"/>
</dbReference>
<dbReference type="EMBL" id="JANEYG010000165">
    <property type="protein sequence ID" value="KAJ8911725.1"/>
    <property type="molecule type" value="Genomic_DNA"/>
</dbReference>
<dbReference type="PROSITE" id="PS51762">
    <property type="entry name" value="GH16_2"/>
    <property type="match status" value="1"/>
</dbReference>
<evidence type="ECO:0000313" key="4">
    <source>
        <dbReference type="Proteomes" id="UP001159042"/>
    </source>
</evidence>
<evidence type="ECO:0000313" key="3">
    <source>
        <dbReference type="EMBL" id="KAJ8911725.1"/>
    </source>
</evidence>
<dbReference type="InterPro" id="IPR000757">
    <property type="entry name" value="Beta-glucanase-like"/>
</dbReference>
<evidence type="ECO:0000256" key="1">
    <source>
        <dbReference type="ARBA" id="ARBA00006865"/>
    </source>
</evidence>
<dbReference type="GO" id="GO:0004553">
    <property type="term" value="F:hydrolase activity, hydrolyzing O-glycosyl compounds"/>
    <property type="evidence" value="ECO:0007669"/>
    <property type="project" value="InterPro"/>
</dbReference>
<dbReference type="Pfam" id="PF00722">
    <property type="entry name" value="Glyco_hydro_16"/>
    <property type="match status" value="1"/>
</dbReference>
<name>A0AAV8VBS0_9CUCU</name>
<dbReference type="InterPro" id="IPR013320">
    <property type="entry name" value="ConA-like_dom_sf"/>
</dbReference>
<sequence length="313" mass="35805">MVTNWEFEWYNNNRSNSYTENGNLHIRPTLLADEAGEEFLYSGSLDINGGSPYETCTNPQWYGCSRTGTEESALNPIKSARIRTVDSFSFKYGKIEVRAKLPAGDWLWPAIWMLPRYMQYSGWPSSGEIDIMESRGNRQLVNADGVNVGSQQVGSTLHFGPSYNYNRYQFAHFDKNNDAGYDTDFYRYQMEWAPDHITFSIEDEVIGTVTPPEGGFWELGQLVDSGQDNPWKRSSNLRMAPFDQEFYIVLNVAVGGVAYFPDDATNPGGKPWLNDSPHASTDFWQGRDQWLPTWDMDSDQSHLQVDYVRVWAL</sequence>
<dbReference type="PANTHER" id="PTHR10963">
    <property type="entry name" value="GLYCOSYL HYDROLASE-RELATED"/>
    <property type="match status" value="1"/>
</dbReference>
<dbReference type="PANTHER" id="PTHR10963:SF55">
    <property type="entry name" value="GLYCOSIDE HYDROLASE FAMILY 16 PROTEIN"/>
    <property type="match status" value="1"/>
</dbReference>
<dbReference type="InterPro" id="IPR050546">
    <property type="entry name" value="Glycosyl_Hydrlase_16"/>
</dbReference>
<dbReference type="Gene3D" id="2.60.120.200">
    <property type="match status" value="1"/>
</dbReference>
<gene>
    <name evidence="3" type="ORF">NQ315_012363</name>
</gene>
<dbReference type="SUPFAM" id="SSF49899">
    <property type="entry name" value="Concanavalin A-like lectins/glucanases"/>
    <property type="match status" value="1"/>
</dbReference>
<proteinExistence type="inferred from homology"/>
<organism evidence="3 4">
    <name type="scientific">Exocentrus adspersus</name>
    <dbReference type="NCBI Taxonomy" id="1586481"/>
    <lineage>
        <taxon>Eukaryota</taxon>
        <taxon>Metazoa</taxon>
        <taxon>Ecdysozoa</taxon>
        <taxon>Arthropoda</taxon>
        <taxon>Hexapoda</taxon>
        <taxon>Insecta</taxon>
        <taxon>Pterygota</taxon>
        <taxon>Neoptera</taxon>
        <taxon>Endopterygota</taxon>
        <taxon>Coleoptera</taxon>
        <taxon>Polyphaga</taxon>
        <taxon>Cucujiformia</taxon>
        <taxon>Chrysomeloidea</taxon>
        <taxon>Cerambycidae</taxon>
        <taxon>Lamiinae</taxon>
        <taxon>Acanthocinini</taxon>
        <taxon>Exocentrus</taxon>
    </lineage>
</organism>
<feature type="domain" description="GH16" evidence="2">
    <location>
        <begin position="7"/>
        <end position="313"/>
    </location>
</feature>
<dbReference type="Proteomes" id="UP001159042">
    <property type="component" value="Unassembled WGS sequence"/>
</dbReference>
<evidence type="ECO:0000259" key="2">
    <source>
        <dbReference type="PROSITE" id="PS51762"/>
    </source>
</evidence>
<protein>
    <recommendedName>
        <fullName evidence="2">GH16 domain-containing protein</fullName>
    </recommendedName>
</protein>
<comment type="similarity">
    <text evidence="1">Belongs to the glycosyl hydrolase 16 family.</text>
</comment>
<comment type="caution">
    <text evidence="3">The sequence shown here is derived from an EMBL/GenBank/DDBJ whole genome shotgun (WGS) entry which is preliminary data.</text>
</comment>